<organism evidence="3 4">
    <name type="scientific">Lachnotalea glycerini</name>
    <dbReference type="NCBI Taxonomy" id="1763509"/>
    <lineage>
        <taxon>Bacteria</taxon>
        <taxon>Bacillati</taxon>
        <taxon>Bacillota</taxon>
        <taxon>Clostridia</taxon>
        <taxon>Lachnospirales</taxon>
        <taxon>Lachnospiraceae</taxon>
        <taxon>Lachnotalea</taxon>
    </lineage>
</organism>
<keyword evidence="2" id="KW-0326">Glycosidase</keyword>
<evidence type="ECO:0000256" key="2">
    <source>
        <dbReference type="ARBA" id="ARBA00023295"/>
    </source>
</evidence>
<keyword evidence="1" id="KW-0378">Hydrolase</keyword>
<dbReference type="CDD" id="cd14791">
    <property type="entry name" value="GH36"/>
    <property type="match status" value="1"/>
</dbReference>
<evidence type="ECO:0000313" key="4">
    <source>
        <dbReference type="Proteomes" id="UP000247523"/>
    </source>
</evidence>
<dbReference type="PRINTS" id="PR00743">
    <property type="entry name" value="GLHYDRLASE36"/>
</dbReference>
<dbReference type="PANTHER" id="PTHR43053">
    <property type="entry name" value="GLYCOSIDASE FAMILY 31"/>
    <property type="match status" value="1"/>
</dbReference>
<accession>A0A318EV17</accession>
<gene>
    <name evidence="3" type="ORF">C8E03_102584</name>
</gene>
<sequence length="706" mass="80799">MKVILLNEYLFGDMKVMYFIDNETKNVELMLVPIDTQIVNWDEKKQSVDSLVQLKIVGDTYLGGYAGGVTMRQGESTTLLKYKEQKFNSMEEKDQIITTLKDDRGYEVKHYLTWYKNSKSLNTFTKFYNKSSDIVTLEMISSFSIGGITPFTTGDAYHTLKAYRLRSVWSMEGRLETNTIEDFQLEPSWGGHAVRSERFGQVGSMAVNHYFPYLAIEDTQNDIFWGVQLAHNASWQMELYRKDDGLSISGGLADREFGHWIKQIAVGEQFITPNAILSVCKGGGIDKISQRLTSEGNRLFDNEVDRESSLPIIFNEYCTTWGCPSHDNIMGILNAIKGKGFEYFVIDCGWYKEAGVPWDISMGDYVVSKDLFPHGMDKTVEAIRNAGMLPGIWFEIETVGSASKAYQNDEHLLKRDNKTLTTTMRRFWDMRDPWVEKYLTEKVIKMLQKYNFSYLKIDYNDTIGLGCDGAESMGEGLRQNMMASYEFINKVKKEIPGILLENCASGGHRLDPLMMSICSMASFSDAHECEEIPIIAANLHRAILPRQSQIWAVIRKDDSLKRIAYSIANTFLGRMCLSGDIMELEEEQWNVIDRGIAFYKKIAPIIRDGYTYRFGPEILSYRHPIGWQGILRSGEYGDAFALFHVFDGDLENKYTINIPTEFEYEVEEVYSDGAVEIELQANKLSYKPTENRKAVAVYLKRNDCFV</sequence>
<dbReference type="InterPro" id="IPR050985">
    <property type="entry name" value="Alpha-glycosidase_related"/>
</dbReference>
<dbReference type="EMBL" id="QICS01000002">
    <property type="protein sequence ID" value="PXV93809.1"/>
    <property type="molecule type" value="Genomic_DNA"/>
</dbReference>
<comment type="caution">
    <text evidence="3">The sequence shown here is derived from an EMBL/GenBank/DDBJ whole genome shotgun (WGS) entry which is preliminary data.</text>
</comment>
<evidence type="ECO:0000313" key="3">
    <source>
        <dbReference type="EMBL" id="PXV93809.1"/>
    </source>
</evidence>
<dbReference type="PANTHER" id="PTHR43053:SF3">
    <property type="entry name" value="ALPHA-GALACTOSIDASE C-RELATED"/>
    <property type="match status" value="1"/>
</dbReference>
<dbReference type="InterPro" id="IPR038417">
    <property type="entry name" value="Alpga-gal_N_sf"/>
</dbReference>
<evidence type="ECO:0000256" key="1">
    <source>
        <dbReference type="ARBA" id="ARBA00022801"/>
    </source>
</evidence>
<dbReference type="Gene3D" id="2.70.98.60">
    <property type="entry name" value="alpha-galactosidase from lactobacil brevis"/>
    <property type="match status" value="1"/>
</dbReference>
<dbReference type="InterPro" id="IPR002252">
    <property type="entry name" value="Glyco_hydro_36"/>
</dbReference>
<dbReference type="InterPro" id="IPR013785">
    <property type="entry name" value="Aldolase_TIM"/>
</dbReference>
<dbReference type="SUPFAM" id="SSF51445">
    <property type="entry name" value="(Trans)glycosidases"/>
    <property type="match status" value="1"/>
</dbReference>
<dbReference type="GO" id="GO:0004557">
    <property type="term" value="F:alpha-galactosidase activity"/>
    <property type="evidence" value="ECO:0007669"/>
    <property type="project" value="InterPro"/>
</dbReference>
<dbReference type="Pfam" id="PF02065">
    <property type="entry name" value="Melibiase"/>
    <property type="match status" value="1"/>
</dbReference>
<dbReference type="AlphaFoldDB" id="A0A318EV17"/>
<protein>
    <submittedName>
        <fullName evidence="3">Alpha-galactosidase</fullName>
    </submittedName>
</protein>
<dbReference type="InterPro" id="IPR017853">
    <property type="entry name" value="GH"/>
</dbReference>
<name>A0A318EV17_9FIRM</name>
<proteinExistence type="predicted"/>
<dbReference type="Gene3D" id="3.20.20.70">
    <property type="entry name" value="Aldolase class I"/>
    <property type="match status" value="1"/>
</dbReference>
<dbReference type="RefSeq" id="WP_110290652.1">
    <property type="nucleotide sequence ID" value="NZ_QICS01000002.1"/>
</dbReference>
<dbReference type="Proteomes" id="UP000247523">
    <property type="component" value="Unassembled WGS sequence"/>
</dbReference>
<dbReference type="GO" id="GO:0016052">
    <property type="term" value="P:carbohydrate catabolic process"/>
    <property type="evidence" value="ECO:0007669"/>
    <property type="project" value="InterPro"/>
</dbReference>
<reference evidence="3 4" key="1">
    <citation type="submission" date="2018-05" db="EMBL/GenBank/DDBJ databases">
        <title>Genomic Encyclopedia of Type Strains, Phase IV (KMG-IV): sequencing the most valuable type-strain genomes for metagenomic binning, comparative biology and taxonomic classification.</title>
        <authorList>
            <person name="Goeker M."/>
        </authorList>
    </citation>
    <scope>NUCLEOTIDE SEQUENCE [LARGE SCALE GENOMIC DNA]</scope>
    <source>
        <strain evidence="3 4">DSM 28816</strain>
    </source>
</reference>